<evidence type="ECO:0000256" key="6">
    <source>
        <dbReference type="ARBA" id="ARBA00047676"/>
    </source>
</evidence>
<accession>A0AAY4A527</accession>
<evidence type="ECO:0000313" key="8">
    <source>
        <dbReference type="Ensembl" id="ENSDCDP00010004107.1"/>
    </source>
</evidence>
<evidence type="ECO:0000313" key="9">
    <source>
        <dbReference type="Proteomes" id="UP000694580"/>
    </source>
</evidence>
<keyword evidence="9" id="KW-1185">Reference proteome</keyword>
<evidence type="ECO:0000256" key="2">
    <source>
        <dbReference type="ARBA" id="ARBA00011738"/>
    </source>
</evidence>
<dbReference type="InterPro" id="IPR023509">
    <property type="entry name" value="DTD-like_sf"/>
</dbReference>
<dbReference type="InterPro" id="IPR003732">
    <property type="entry name" value="Daa-tRNA_deacyls_DTD"/>
</dbReference>
<reference evidence="8" key="3">
    <citation type="submission" date="2025-09" db="UniProtKB">
        <authorList>
            <consortium name="Ensembl"/>
        </authorList>
    </citation>
    <scope>IDENTIFICATION</scope>
</reference>
<keyword evidence="5" id="KW-0378">Hydrolase</keyword>
<evidence type="ECO:0000256" key="3">
    <source>
        <dbReference type="ARBA" id="ARBA00013056"/>
    </source>
</evidence>
<evidence type="ECO:0000256" key="7">
    <source>
        <dbReference type="ARBA" id="ARBA00048018"/>
    </source>
</evidence>
<dbReference type="PANTHER" id="PTHR10472:SF1">
    <property type="entry name" value="D-AMINOACYL-TRNA DEACYLASE 2"/>
    <property type="match status" value="1"/>
</dbReference>
<gene>
    <name evidence="8" type="primary">DTD2</name>
</gene>
<dbReference type="Gene3D" id="3.50.80.10">
    <property type="entry name" value="D-tyrosyl-tRNA(Tyr) deacylase"/>
    <property type="match status" value="1"/>
</dbReference>
<comment type="catalytic activity">
    <reaction evidence="7">
        <text>a D-aminoacyl-tRNA + H2O = a tRNA + a D-alpha-amino acid + H(+)</text>
        <dbReference type="Rhea" id="RHEA:13953"/>
        <dbReference type="Rhea" id="RHEA-COMP:10123"/>
        <dbReference type="Rhea" id="RHEA-COMP:10124"/>
        <dbReference type="ChEBI" id="CHEBI:15377"/>
        <dbReference type="ChEBI" id="CHEBI:15378"/>
        <dbReference type="ChEBI" id="CHEBI:59871"/>
        <dbReference type="ChEBI" id="CHEBI:78442"/>
        <dbReference type="ChEBI" id="CHEBI:79333"/>
        <dbReference type="EC" id="3.1.1.96"/>
    </reaction>
</comment>
<dbReference type="Ensembl" id="ENSDCDT00010004261.1">
    <property type="protein sequence ID" value="ENSDCDP00010004107.1"/>
    <property type="gene ID" value="ENSDCDG00010001839.1"/>
</dbReference>
<comment type="subcellular location">
    <subcellularLocation>
        <location evidence="1">Cytoplasm</location>
    </subcellularLocation>
</comment>
<dbReference type="Pfam" id="PF02580">
    <property type="entry name" value="Tyr_Deacylase"/>
    <property type="match status" value="1"/>
</dbReference>
<comment type="subunit">
    <text evidence="2">Homodimer.</text>
</comment>
<evidence type="ECO:0000256" key="1">
    <source>
        <dbReference type="ARBA" id="ARBA00004496"/>
    </source>
</evidence>
<dbReference type="PANTHER" id="PTHR10472">
    <property type="entry name" value="D-TYROSYL-TRNA TYR DEACYLASE"/>
    <property type="match status" value="1"/>
</dbReference>
<organism evidence="8 9">
    <name type="scientific">Denticeps clupeoides</name>
    <name type="common">denticle herring</name>
    <dbReference type="NCBI Taxonomy" id="299321"/>
    <lineage>
        <taxon>Eukaryota</taxon>
        <taxon>Metazoa</taxon>
        <taxon>Chordata</taxon>
        <taxon>Craniata</taxon>
        <taxon>Vertebrata</taxon>
        <taxon>Euteleostomi</taxon>
        <taxon>Actinopterygii</taxon>
        <taxon>Neopterygii</taxon>
        <taxon>Teleostei</taxon>
        <taxon>Clupei</taxon>
        <taxon>Clupeiformes</taxon>
        <taxon>Denticipitoidei</taxon>
        <taxon>Denticipitidae</taxon>
        <taxon>Denticeps</taxon>
    </lineage>
</organism>
<keyword evidence="4" id="KW-0963">Cytoplasm</keyword>
<dbReference type="GO" id="GO:0051500">
    <property type="term" value="F:D-tyrosyl-tRNA(Tyr) deacylase activity"/>
    <property type="evidence" value="ECO:0007669"/>
    <property type="project" value="TreeGrafter"/>
</dbReference>
<dbReference type="GO" id="GO:0005737">
    <property type="term" value="C:cytoplasm"/>
    <property type="evidence" value="ECO:0007669"/>
    <property type="project" value="UniProtKB-SubCell"/>
</dbReference>
<dbReference type="Proteomes" id="UP000694580">
    <property type="component" value="Chromosome 1"/>
</dbReference>
<dbReference type="AlphaFoldDB" id="A0AAY4A527"/>
<dbReference type="GeneTree" id="ENSGT00940000153431"/>
<name>A0AAY4A527_9TELE</name>
<dbReference type="SUPFAM" id="SSF69500">
    <property type="entry name" value="DTD-like"/>
    <property type="match status" value="1"/>
</dbReference>
<protein>
    <recommendedName>
        <fullName evidence="3">D-aminoacyl-tRNA deacylase</fullName>
        <ecNumber evidence="3">3.1.1.96</ecNumber>
    </recommendedName>
</protein>
<reference evidence="8" key="2">
    <citation type="submission" date="2025-08" db="UniProtKB">
        <authorList>
            <consortium name="Ensembl"/>
        </authorList>
    </citation>
    <scope>IDENTIFICATION</scope>
</reference>
<comment type="catalytic activity">
    <reaction evidence="6">
        <text>glycyl-tRNA(Ala) + H2O = tRNA(Ala) + glycine + H(+)</text>
        <dbReference type="Rhea" id="RHEA:53744"/>
        <dbReference type="Rhea" id="RHEA-COMP:9657"/>
        <dbReference type="Rhea" id="RHEA-COMP:13640"/>
        <dbReference type="ChEBI" id="CHEBI:15377"/>
        <dbReference type="ChEBI" id="CHEBI:15378"/>
        <dbReference type="ChEBI" id="CHEBI:57305"/>
        <dbReference type="ChEBI" id="CHEBI:78442"/>
        <dbReference type="ChEBI" id="CHEBI:78522"/>
        <dbReference type="EC" id="3.1.1.96"/>
    </reaction>
</comment>
<reference evidence="8 9" key="1">
    <citation type="submission" date="2020-06" db="EMBL/GenBank/DDBJ databases">
        <authorList>
            <consortium name="Wellcome Sanger Institute Data Sharing"/>
        </authorList>
    </citation>
    <scope>NUCLEOTIDE SEQUENCE [LARGE SCALE GENOMIC DNA]</scope>
</reference>
<evidence type="ECO:0000256" key="5">
    <source>
        <dbReference type="ARBA" id="ARBA00022801"/>
    </source>
</evidence>
<dbReference type="EC" id="3.1.1.96" evidence="3"/>
<evidence type="ECO:0000256" key="4">
    <source>
        <dbReference type="ARBA" id="ARBA00022490"/>
    </source>
</evidence>
<proteinExistence type="predicted"/>
<sequence length="190" mass="21224">MKEIREAFLDHTDSCTVLSSQTVEEDVLVDWKSKPLRARAVVQQCEHAILQDRDDIDWVQINVGMVVYVCFFKGATEAIIPKMVKSLLGAKMFQTDGEKRSVLELPGSVMIVSQDTMTGALRGSRMQYVQSIDARRGEQLYASFVSQCERELASSKKCVEAGAVVKHGPYGNNQTIYLNSNGPFTHVVEF</sequence>